<feature type="compositionally biased region" description="Low complexity" evidence="5">
    <location>
        <begin position="231"/>
        <end position="245"/>
    </location>
</feature>
<feature type="compositionally biased region" description="Basic and acidic residues" evidence="5">
    <location>
        <begin position="102"/>
        <end position="113"/>
    </location>
</feature>
<evidence type="ECO:0000256" key="4">
    <source>
        <dbReference type="PROSITE-ProRule" id="PRU00176"/>
    </source>
</evidence>
<dbReference type="SMART" id="SM00360">
    <property type="entry name" value="RRM"/>
    <property type="match status" value="3"/>
</dbReference>
<dbReference type="FunFam" id="3.30.70.330:FF:000097">
    <property type="entry name" value="U2 snRNP auxiliary factor large subunit"/>
    <property type="match status" value="1"/>
</dbReference>
<dbReference type="GO" id="GO:0008380">
    <property type="term" value="P:RNA splicing"/>
    <property type="evidence" value="ECO:0007669"/>
    <property type="project" value="UniProtKB-KW"/>
</dbReference>
<gene>
    <name evidence="7" type="ORF">DBRI1063_LOCUS12191</name>
</gene>
<feature type="compositionally biased region" description="Basic and acidic residues" evidence="5">
    <location>
        <begin position="63"/>
        <end position="80"/>
    </location>
</feature>
<evidence type="ECO:0000256" key="1">
    <source>
        <dbReference type="ARBA" id="ARBA00022664"/>
    </source>
</evidence>
<evidence type="ECO:0000313" key="7">
    <source>
        <dbReference type="EMBL" id="CAD9332212.1"/>
    </source>
</evidence>
<dbReference type="GO" id="GO:0003723">
    <property type="term" value="F:RNA binding"/>
    <property type="evidence" value="ECO:0007669"/>
    <property type="project" value="UniProtKB-UniRule"/>
</dbReference>
<dbReference type="CDD" id="cd12231">
    <property type="entry name" value="RRM2_U2AF65"/>
    <property type="match status" value="1"/>
</dbReference>
<dbReference type="CDD" id="cd12232">
    <property type="entry name" value="RRM3_U2AF65"/>
    <property type="match status" value="1"/>
</dbReference>
<feature type="region of interest" description="Disordered" evidence="5">
    <location>
        <begin position="471"/>
        <end position="506"/>
    </location>
</feature>
<dbReference type="AlphaFoldDB" id="A0A7S1Z962"/>
<dbReference type="PANTHER" id="PTHR23139">
    <property type="entry name" value="RNA-BINDING PROTEIN"/>
    <property type="match status" value="1"/>
</dbReference>
<feature type="compositionally biased region" description="Gly residues" evidence="5">
    <location>
        <begin position="119"/>
        <end position="130"/>
    </location>
</feature>
<name>A0A7S1Z962_9STRA</name>
<evidence type="ECO:0000256" key="3">
    <source>
        <dbReference type="ARBA" id="ARBA00023187"/>
    </source>
</evidence>
<dbReference type="Pfam" id="PF00076">
    <property type="entry name" value="RRM_1"/>
    <property type="match status" value="1"/>
</dbReference>
<proteinExistence type="predicted"/>
<dbReference type="GO" id="GO:0006397">
    <property type="term" value="P:mRNA processing"/>
    <property type="evidence" value="ECO:0007669"/>
    <property type="project" value="UniProtKB-KW"/>
</dbReference>
<protein>
    <recommendedName>
        <fullName evidence="6">RRM domain-containing protein</fullName>
    </recommendedName>
</protein>
<keyword evidence="3" id="KW-0508">mRNA splicing</keyword>
<feature type="region of interest" description="Disordered" evidence="5">
    <location>
        <begin position="1"/>
        <end position="198"/>
    </location>
</feature>
<evidence type="ECO:0000259" key="6">
    <source>
        <dbReference type="PROSITE" id="PS50102"/>
    </source>
</evidence>
<dbReference type="SUPFAM" id="SSF54928">
    <property type="entry name" value="RNA-binding domain, RBD"/>
    <property type="match status" value="2"/>
</dbReference>
<evidence type="ECO:0000256" key="5">
    <source>
        <dbReference type="SAM" id="MobiDB-lite"/>
    </source>
</evidence>
<reference evidence="7" key="1">
    <citation type="submission" date="2021-01" db="EMBL/GenBank/DDBJ databases">
        <authorList>
            <person name="Corre E."/>
            <person name="Pelletier E."/>
            <person name="Niang G."/>
            <person name="Scheremetjew M."/>
            <person name="Finn R."/>
            <person name="Kale V."/>
            <person name="Holt S."/>
            <person name="Cochrane G."/>
            <person name="Meng A."/>
            <person name="Brown T."/>
            <person name="Cohen L."/>
        </authorList>
    </citation>
    <scope>NUCLEOTIDE SEQUENCE</scope>
    <source>
        <strain evidence="7">Pop2</strain>
    </source>
</reference>
<feature type="domain" description="RRM" evidence="6">
    <location>
        <begin position="610"/>
        <end position="700"/>
    </location>
</feature>
<feature type="compositionally biased region" description="Low complexity" evidence="5">
    <location>
        <begin position="495"/>
        <end position="506"/>
    </location>
</feature>
<keyword evidence="2 4" id="KW-0694">RNA-binding</keyword>
<dbReference type="InterPro" id="IPR035979">
    <property type="entry name" value="RBD_domain_sf"/>
</dbReference>
<feature type="domain" description="RRM" evidence="6">
    <location>
        <begin position="267"/>
        <end position="353"/>
    </location>
</feature>
<dbReference type="EMBL" id="HBGN01019167">
    <property type="protein sequence ID" value="CAD9332212.1"/>
    <property type="molecule type" value="Transcribed_RNA"/>
</dbReference>
<feature type="region of interest" description="Disordered" evidence="5">
    <location>
        <begin position="216"/>
        <end position="259"/>
    </location>
</feature>
<feature type="compositionally biased region" description="Basic and acidic residues" evidence="5">
    <location>
        <begin position="173"/>
        <end position="182"/>
    </location>
</feature>
<keyword evidence="1" id="KW-0507">mRNA processing</keyword>
<dbReference type="InterPro" id="IPR012677">
    <property type="entry name" value="Nucleotide-bd_a/b_plait_sf"/>
</dbReference>
<dbReference type="Gene3D" id="3.30.70.330">
    <property type="match status" value="3"/>
</dbReference>
<feature type="domain" description="RRM" evidence="6">
    <location>
        <begin position="387"/>
        <end position="467"/>
    </location>
</feature>
<feature type="compositionally biased region" description="Basic and acidic residues" evidence="5">
    <location>
        <begin position="131"/>
        <end position="156"/>
    </location>
</feature>
<dbReference type="PROSITE" id="PS50102">
    <property type="entry name" value="RRM"/>
    <property type="match status" value="3"/>
</dbReference>
<accession>A0A7S1Z962</accession>
<sequence length="709" mass="75436">MSGRGRGRGISNEPAWMSRQQQGGGDKDGPSGDDIGRNNGDNGVGNGGGPSRSSRSRSPPPHSPERDQYGRIRSGSRDRGGGGGGGGPRRDDGYGGGPRRGGSREGRYRDDHGPYGAPPGRGGGGYGSGGEGRDRGGRYSDRGDRRGGRGRRDAPPPRRGGGNRSGIYFNSLAEEREWVEERRRKRRSRKSLFDVEPTPEQLALAEANEARVAAASASSSVPNGGDGRAGGSASSGIYGPASSSGGSSGKDRTRLLQAQPQQTRHARRLYIGHLPPDLSEDDVHAFFRESIHAAMNKVNPSPEDDPILSVYINVERRFAFLEFKTMEICTATLALDGINILGKGKVKVKRPNDYNPAMAPTPNPALLPNFDVSKLGIVSPSVPDGPNKIFIGGLPYHLTEPQVLELFRAFGQVRAFHLVKADPTAVTSKGYCFVEYSDPAVTPIAVMGLNGMDMGGGKVLSARMAAARGTIPEGSGGGSVASQEFPDGTAQPNGSAVAPSPSKAASTSNIIDGVDVELLLDIAMGLKPPNAYLTMTAMMQPAMDAPMMIMTMAQPQILQPQMQNNNMVAPMVSAPAAAYEINTMPAPASAVPMQVAETNYPAAATPAKTRLLVLHNMVADEDLSTDEDYEMLSDEVREECEKFGKLISMKIPRHQDGYAPSSVKKIFLEYSTTDEALNAEKELAGRQFGPNTVQVTYFDEETYIAGNLS</sequence>
<dbReference type="InterPro" id="IPR000504">
    <property type="entry name" value="RRM_dom"/>
</dbReference>
<evidence type="ECO:0000256" key="2">
    <source>
        <dbReference type="ARBA" id="ARBA00022884"/>
    </source>
</evidence>
<organism evidence="7">
    <name type="scientific">Ditylum brightwellii</name>
    <dbReference type="NCBI Taxonomy" id="49249"/>
    <lineage>
        <taxon>Eukaryota</taxon>
        <taxon>Sar</taxon>
        <taxon>Stramenopiles</taxon>
        <taxon>Ochrophyta</taxon>
        <taxon>Bacillariophyta</taxon>
        <taxon>Mediophyceae</taxon>
        <taxon>Lithodesmiophycidae</taxon>
        <taxon>Lithodesmiales</taxon>
        <taxon>Lithodesmiaceae</taxon>
        <taxon>Ditylum</taxon>
    </lineage>
</organism>
<feature type="compositionally biased region" description="Basic and acidic residues" evidence="5">
    <location>
        <begin position="25"/>
        <end position="36"/>
    </location>
</feature>